<accession>A0ABY8VHP4</accession>
<gene>
    <name evidence="1" type="ORF">QP027_08020</name>
</gene>
<keyword evidence="2" id="KW-1185">Reference proteome</keyword>
<proteinExistence type="predicted"/>
<dbReference type="EMBL" id="CP126969">
    <property type="protein sequence ID" value="WIM67070.1"/>
    <property type="molecule type" value="Genomic_DNA"/>
</dbReference>
<evidence type="ECO:0000313" key="1">
    <source>
        <dbReference type="EMBL" id="WIM67070.1"/>
    </source>
</evidence>
<evidence type="ECO:0000313" key="2">
    <source>
        <dbReference type="Proteomes" id="UP001225598"/>
    </source>
</evidence>
<protein>
    <submittedName>
        <fullName evidence="1">Uncharacterized protein</fullName>
    </submittedName>
</protein>
<sequence length="83" mass="9603">MLRRRRNPILITAPVGSLSDLYKAIATVVYPADRPAPTNLDGLADLLREYRVRRVLCSDWNIPSEDTRRVHRMFRDVGVDLIR</sequence>
<organism evidence="1 2">
    <name type="scientific">Corynebacterium breve</name>
    <dbReference type="NCBI Taxonomy" id="3049799"/>
    <lineage>
        <taxon>Bacteria</taxon>
        <taxon>Bacillati</taxon>
        <taxon>Actinomycetota</taxon>
        <taxon>Actinomycetes</taxon>
        <taxon>Mycobacteriales</taxon>
        <taxon>Corynebacteriaceae</taxon>
        <taxon>Corynebacterium</taxon>
    </lineage>
</organism>
<dbReference type="Proteomes" id="UP001225598">
    <property type="component" value="Chromosome"/>
</dbReference>
<reference evidence="1 2" key="1">
    <citation type="submission" date="2023-05" db="EMBL/GenBank/DDBJ databases">
        <title>Corynebacterium suedekumii sp. nov. and Corynebacterium breve sp. nov. isolated from raw cow's milk.</title>
        <authorList>
            <person name="Baer M.K."/>
            <person name="Mehl L."/>
            <person name="Hellmuth R."/>
            <person name="Marke G."/>
            <person name="Lipski A."/>
        </authorList>
    </citation>
    <scope>NUCLEOTIDE SEQUENCE [LARGE SCALE GENOMIC DNA]</scope>
    <source>
        <strain evidence="1 2">R4</strain>
    </source>
</reference>
<dbReference type="RefSeq" id="WP_284823894.1">
    <property type="nucleotide sequence ID" value="NZ_CP126969.1"/>
</dbReference>
<name>A0ABY8VHP4_9CORY</name>